<sequence>MLQSFSSLPRTSASTQPPHLKSDLQRPSRVTTFRRNLSAQSRNLAMNVADGMPAKMKELLARRCLEHGTTAFTNMVLAQQLLPDSPVEEREDTFDTTEWVDYSGETLVEGDASPSTPSDKVFPLGKYPTSPDLSSASSTFALPPGSFTLPETSFALDNPSSGLDSSFTPSPFTVNYGVNTNTTYECCDPRPFDARPSAQAWDSSLAPTHNDAPQANHCFETQPNHSSVSFDLDPDLSISLAAPDDDILRGPYTGHGGDLHGYPFDLISIDDPFRDPISDAILSGLSHNPFISPGAELESYFGLRRYPEPTPYPQDRVANTDIPCARTLPTGDGEGDDSFHWDEPSMTLPGSLRQDETPYSIPDFFALR</sequence>
<proteinExistence type="predicted"/>
<feature type="region of interest" description="Disordered" evidence="1">
    <location>
        <begin position="329"/>
        <end position="355"/>
    </location>
</feature>
<evidence type="ECO:0000313" key="3">
    <source>
        <dbReference type="Proteomes" id="UP000298030"/>
    </source>
</evidence>
<dbReference type="AlphaFoldDB" id="A0A4Y7T8X7"/>
<dbReference type="EMBL" id="QPFP01000022">
    <property type="protein sequence ID" value="TEB30560.1"/>
    <property type="molecule type" value="Genomic_DNA"/>
</dbReference>
<evidence type="ECO:0000313" key="2">
    <source>
        <dbReference type="EMBL" id="TEB30560.1"/>
    </source>
</evidence>
<protein>
    <submittedName>
        <fullName evidence="2">Uncharacterized protein</fullName>
    </submittedName>
</protein>
<reference evidence="2 3" key="1">
    <citation type="journal article" date="2019" name="Nat. Ecol. Evol.">
        <title>Megaphylogeny resolves global patterns of mushroom evolution.</title>
        <authorList>
            <person name="Varga T."/>
            <person name="Krizsan K."/>
            <person name="Foldi C."/>
            <person name="Dima B."/>
            <person name="Sanchez-Garcia M."/>
            <person name="Sanchez-Ramirez S."/>
            <person name="Szollosi G.J."/>
            <person name="Szarkandi J.G."/>
            <person name="Papp V."/>
            <person name="Albert L."/>
            <person name="Andreopoulos W."/>
            <person name="Angelini C."/>
            <person name="Antonin V."/>
            <person name="Barry K.W."/>
            <person name="Bougher N.L."/>
            <person name="Buchanan P."/>
            <person name="Buyck B."/>
            <person name="Bense V."/>
            <person name="Catcheside P."/>
            <person name="Chovatia M."/>
            <person name="Cooper J."/>
            <person name="Damon W."/>
            <person name="Desjardin D."/>
            <person name="Finy P."/>
            <person name="Geml J."/>
            <person name="Haridas S."/>
            <person name="Hughes K."/>
            <person name="Justo A."/>
            <person name="Karasinski D."/>
            <person name="Kautmanova I."/>
            <person name="Kiss B."/>
            <person name="Kocsube S."/>
            <person name="Kotiranta H."/>
            <person name="LaButti K.M."/>
            <person name="Lechner B.E."/>
            <person name="Liimatainen K."/>
            <person name="Lipzen A."/>
            <person name="Lukacs Z."/>
            <person name="Mihaltcheva S."/>
            <person name="Morgado L.N."/>
            <person name="Niskanen T."/>
            <person name="Noordeloos M.E."/>
            <person name="Ohm R.A."/>
            <person name="Ortiz-Santana B."/>
            <person name="Ovrebo C."/>
            <person name="Racz N."/>
            <person name="Riley R."/>
            <person name="Savchenko A."/>
            <person name="Shiryaev A."/>
            <person name="Soop K."/>
            <person name="Spirin V."/>
            <person name="Szebenyi C."/>
            <person name="Tomsovsky M."/>
            <person name="Tulloss R.E."/>
            <person name="Uehling J."/>
            <person name="Grigoriev I.V."/>
            <person name="Vagvolgyi C."/>
            <person name="Papp T."/>
            <person name="Martin F.M."/>
            <person name="Miettinen O."/>
            <person name="Hibbett D.S."/>
            <person name="Nagy L.G."/>
        </authorList>
    </citation>
    <scope>NUCLEOTIDE SEQUENCE [LARGE SCALE GENOMIC DNA]</scope>
    <source>
        <strain evidence="2 3">FP101781</strain>
    </source>
</reference>
<accession>A0A4Y7T8X7</accession>
<dbReference type="Proteomes" id="UP000298030">
    <property type="component" value="Unassembled WGS sequence"/>
</dbReference>
<dbReference type="OrthoDB" id="10673871at2759"/>
<feature type="compositionally biased region" description="Polar residues" evidence="1">
    <location>
        <begin position="1"/>
        <end position="17"/>
    </location>
</feature>
<organism evidence="2 3">
    <name type="scientific">Coprinellus micaceus</name>
    <name type="common">Glistening ink-cap mushroom</name>
    <name type="synonym">Coprinus micaceus</name>
    <dbReference type="NCBI Taxonomy" id="71717"/>
    <lineage>
        <taxon>Eukaryota</taxon>
        <taxon>Fungi</taxon>
        <taxon>Dikarya</taxon>
        <taxon>Basidiomycota</taxon>
        <taxon>Agaricomycotina</taxon>
        <taxon>Agaricomycetes</taxon>
        <taxon>Agaricomycetidae</taxon>
        <taxon>Agaricales</taxon>
        <taxon>Agaricineae</taxon>
        <taxon>Psathyrellaceae</taxon>
        <taxon>Coprinellus</taxon>
    </lineage>
</organism>
<name>A0A4Y7T8X7_COPMI</name>
<gene>
    <name evidence="2" type="ORF">FA13DRAFT_1792160</name>
</gene>
<comment type="caution">
    <text evidence="2">The sequence shown here is derived from an EMBL/GenBank/DDBJ whole genome shotgun (WGS) entry which is preliminary data.</text>
</comment>
<evidence type="ECO:0000256" key="1">
    <source>
        <dbReference type="SAM" id="MobiDB-lite"/>
    </source>
</evidence>
<keyword evidence="3" id="KW-1185">Reference proteome</keyword>
<feature type="region of interest" description="Disordered" evidence="1">
    <location>
        <begin position="1"/>
        <end position="28"/>
    </location>
</feature>